<feature type="non-terminal residue" evidence="1">
    <location>
        <position position="65"/>
    </location>
</feature>
<keyword evidence="2" id="KW-1185">Reference proteome</keyword>
<accession>A0A397UQ52</accession>
<evidence type="ECO:0008006" key="3">
    <source>
        <dbReference type="Google" id="ProtNLM"/>
    </source>
</evidence>
<sequence length="65" mass="7577">KLLFVVQELTNQQLLVVKFVRTYSANVYRDCAKVNIAPKLIAIEKLAGNWFIVVMEYLSSEYFTF</sequence>
<feature type="non-terminal residue" evidence="1">
    <location>
        <position position="1"/>
    </location>
</feature>
<gene>
    <name evidence="1" type="ORF">C2G38_1897436</name>
</gene>
<dbReference type="EMBL" id="QKWP01001032">
    <property type="protein sequence ID" value="RIB12354.1"/>
    <property type="molecule type" value="Genomic_DNA"/>
</dbReference>
<evidence type="ECO:0000313" key="2">
    <source>
        <dbReference type="Proteomes" id="UP000266673"/>
    </source>
</evidence>
<name>A0A397UQ52_9GLOM</name>
<proteinExistence type="predicted"/>
<organism evidence="1 2">
    <name type="scientific">Gigaspora rosea</name>
    <dbReference type="NCBI Taxonomy" id="44941"/>
    <lineage>
        <taxon>Eukaryota</taxon>
        <taxon>Fungi</taxon>
        <taxon>Fungi incertae sedis</taxon>
        <taxon>Mucoromycota</taxon>
        <taxon>Glomeromycotina</taxon>
        <taxon>Glomeromycetes</taxon>
        <taxon>Diversisporales</taxon>
        <taxon>Gigasporaceae</taxon>
        <taxon>Gigaspora</taxon>
    </lineage>
</organism>
<comment type="caution">
    <text evidence="1">The sequence shown here is derived from an EMBL/GenBank/DDBJ whole genome shotgun (WGS) entry which is preliminary data.</text>
</comment>
<protein>
    <recommendedName>
        <fullName evidence="3">Protein kinase domain-containing protein</fullName>
    </recommendedName>
</protein>
<dbReference type="AlphaFoldDB" id="A0A397UQ52"/>
<reference evidence="1 2" key="1">
    <citation type="submission" date="2018-06" db="EMBL/GenBank/DDBJ databases">
        <title>Comparative genomics reveals the genomic features of Rhizophagus irregularis, R. cerebriforme, R. diaphanum and Gigaspora rosea, and their symbiotic lifestyle signature.</title>
        <authorList>
            <person name="Morin E."/>
            <person name="San Clemente H."/>
            <person name="Chen E.C.H."/>
            <person name="De La Providencia I."/>
            <person name="Hainaut M."/>
            <person name="Kuo A."/>
            <person name="Kohler A."/>
            <person name="Murat C."/>
            <person name="Tang N."/>
            <person name="Roy S."/>
            <person name="Loubradou J."/>
            <person name="Henrissat B."/>
            <person name="Grigoriev I.V."/>
            <person name="Corradi N."/>
            <person name="Roux C."/>
            <person name="Martin F.M."/>
        </authorList>
    </citation>
    <scope>NUCLEOTIDE SEQUENCE [LARGE SCALE GENOMIC DNA]</scope>
    <source>
        <strain evidence="1 2">DAOM 194757</strain>
    </source>
</reference>
<evidence type="ECO:0000313" key="1">
    <source>
        <dbReference type="EMBL" id="RIB12354.1"/>
    </source>
</evidence>
<dbReference type="Proteomes" id="UP000266673">
    <property type="component" value="Unassembled WGS sequence"/>
</dbReference>
<dbReference type="OrthoDB" id="4062651at2759"/>